<dbReference type="InterPro" id="IPR003838">
    <property type="entry name" value="ABC3_permease_C"/>
</dbReference>
<dbReference type="Pfam" id="PF02687">
    <property type="entry name" value="FtsX"/>
    <property type="match status" value="2"/>
</dbReference>
<gene>
    <name evidence="9" type="ORF">AUL39_00225</name>
</gene>
<feature type="transmembrane region" description="Helical" evidence="7">
    <location>
        <begin position="872"/>
        <end position="895"/>
    </location>
</feature>
<dbReference type="GO" id="GO:0005886">
    <property type="term" value="C:plasma membrane"/>
    <property type="evidence" value="ECO:0007669"/>
    <property type="project" value="UniProtKB-SubCell"/>
</dbReference>
<feature type="transmembrane region" description="Helical" evidence="7">
    <location>
        <begin position="907"/>
        <end position="929"/>
    </location>
</feature>
<feature type="transmembrane region" description="Helical" evidence="7">
    <location>
        <begin position="388"/>
        <end position="414"/>
    </location>
</feature>
<comment type="caution">
    <text evidence="9">The sequence shown here is derived from an EMBL/GenBank/DDBJ whole genome shotgun (WGS) entry which is preliminary data.</text>
</comment>
<comment type="similarity">
    <text evidence="6">Belongs to the ABC-4 integral membrane protein family.</text>
</comment>
<feature type="transmembrane region" description="Helical" evidence="7">
    <location>
        <begin position="809"/>
        <end position="834"/>
    </location>
</feature>
<keyword evidence="4 7" id="KW-1133">Transmembrane helix</keyword>
<proteinExistence type="inferred from homology"/>
<keyword evidence="3 7" id="KW-0812">Transmembrane</keyword>
<feature type="transmembrane region" description="Helical" evidence="7">
    <location>
        <begin position="289"/>
        <end position="312"/>
    </location>
</feature>
<keyword evidence="2" id="KW-1003">Cell membrane</keyword>
<keyword evidence="5 7" id="KW-0472">Membrane</keyword>
<evidence type="ECO:0000313" key="10">
    <source>
        <dbReference type="Proteomes" id="UP000054078"/>
    </source>
</evidence>
<feature type="transmembrane region" description="Helical" evidence="7">
    <location>
        <begin position="340"/>
        <end position="368"/>
    </location>
</feature>
<evidence type="ECO:0000256" key="1">
    <source>
        <dbReference type="ARBA" id="ARBA00004651"/>
    </source>
</evidence>
<dbReference type="OrthoDB" id="9780560at2"/>
<evidence type="ECO:0000259" key="8">
    <source>
        <dbReference type="Pfam" id="PF02687"/>
    </source>
</evidence>
<organism evidence="9 10">
    <name type="scientific">Tractidigestivibacter scatoligenes</name>
    <name type="common">Olsenella scatoligenes</name>
    <dbReference type="NCBI Taxonomy" id="1299998"/>
    <lineage>
        <taxon>Bacteria</taxon>
        <taxon>Bacillati</taxon>
        <taxon>Actinomycetota</taxon>
        <taxon>Coriobacteriia</taxon>
        <taxon>Coriobacteriales</taxon>
        <taxon>Atopobiaceae</taxon>
        <taxon>Tractidigestivibacter</taxon>
    </lineage>
</organism>
<dbReference type="PANTHER" id="PTHR30572">
    <property type="entry name" value="MEMBRANE COMPONENT OF TRANSPORTER-RELATED"/>
    <property type="match status" value="1"/>
</dbReference>
<dbReference type="Proteomes" id="UP000054078">
    <property type="component" value="Unassembled WGS sequence"/>
</dbReference>
<dbReference type="EMBL" id="LOJF01000001">
    <property type="protein sequence ID" value="KUH58819.1"/>
    <property type="molecule type" value="Genomic_DNA"/>
</dbReference>
<protein>
    <recommendedName>
        <fullName evidence="8">ABC3 transporter permease C-terminal domain-containing protein</fullName>
    </recommendedName>
</protein>
<evidence type="ECO:0000256" key="3">
    <source>
        <dbReference type="ARBA" id="ARBA00022692"/>
    </source>
</evidence>
<dbReference type="GO" id="GO:0022857">
    <property type="term" value="F:transmembrane transporter activity"/>
    <property type="evidence" value="ECO:0007669"/>
    <property type="project" value="TreeGrafter"/>
</dbReference>
<dbReference type="AlphaFoldDB" id="A0A100YW73"/>
<dbReference type="RefSeq" id="WP_059052460.1">
    <property type="nucleotide sequence ID" value="NZ_LOJF01000001.1"/>
</dbReference>
<evidence type="ECO:0000256" key="5">
    <source>
        <dbReference type="ARBA" id="ARBA00023136"/>
    </source>
</evidence>
<evidence type="ECO:0000313" key="9">
    <source>
        <dbReference type="EMBL" id="KUH58819.1"/>
    </source>
</evidence>
<keyword evidence="10" id="KW-1185">Reference proteome</keyword>
<evidence type="ECO:0000256" key="2">
    <source>
        <dbReference type="ARBA" id="ARBA00022475"/>
    </source>
</evidence>
<dbReference type="InterPro" id="IPR050250">
    <property type="entry name" value="Macrolide_Exporter_MacB"/>
</dbReference>
<comment type="subcellular location">
    <subcellularLocation>
        <location evidence="1">Cell membrane</location>
        <topology evidence="1">Multi-pass membrane protein</topology>
    </subcellularLocation>
</comment>
<evidence type="ECO:0000256" key="6">
    <source>
        <dbReference type="ARBA" id="ARBA00038076"/>
    </source>
</evidence>
<feature type="transmembrane region" description="Helical" evidence="7">
    <location>
        <begin position="485"/>
        <end position="506"/>
    </location>
</feature>
<feature type="domain" description="ABC3 transporter permease C-terminal" evidence="8">
    <location>
        <begin position="295"/>
        <end position="424"/>
    </location>
</feature>
<feature type="domain" description="ABC3 transporter permease C-terminal" evidence="8">
    <location>
        <begin position="820"/>
        <end position="932"/>
    </location>
</feature>
<accession>A0A100YW73</accession>
<feature type="transmembrane region" description="Helical" evidence="7">
    <location>
        <begin position="20"/>
        <end position="48"/>
    </location>
</feature>
<sequence length="946" mass="97461">MGVFASYTLRSLRKNRTRTVVTVIGVILSTALLTGVVATATSVAAALLGRTIETEGSWQVYDSLQPAEADSALGRLATETNVATAMDSQVAGFASYASDADLSTTLLAIQTAPRVLRGGADQARSLTVMPTVRSGREPEAPGEVMLPVTFSGVTLADDGSGASAASDGPIELGSTVTLPLGATLGDGDSLGTPTTTRSFTVVGFYVPQHFLRNDFTAFEEAGATAIVSPNDVSNPVFTRVWVSTSGLSTRDALKGWAAPIFGEEDYYLHGQLLALQGMASDESTVMESLSGMVAVIGGVIVVAAIGMIGNSFSISVAERTRQFGLLSSLGASKRQLRRTVLLEAVAIGVVGIPVGLAAGLAGVAAMLSSSARAFDAMFRSSLSGTAQGIPLVISPAVVAGMAAASFLVLLASAWAPAWRASRVSAIDAIRQQQDIRLSKRTERAIEKAQATGKAPRAPLLERIAGLPGLLASRNLSRSSSRGRTVVVSLALSVVLIVLSGAISLYMGRAMDVGSDLGAVGRSDISLTIYNRQEADQGTVSKATLGLVRDVQGISGQVDGLTSSSAIVNGALEVTLPAGSVSADGRAFLADYYAGDSGAAENGSYAGPMLVSFVDDNTWAELCKEAGAGSATTTDGTSMPALALNVLAWMESNSVRTVAPYGTPTTATVYELSDAQSTLLLDSNGGALVQTWENSDGGASGSQRQTSIDDAAVDSGTITFVGTLDSLPDQLANTGLTSSSILPVIMPRSALEARPNLFSATSIVVPFSLAEGADPFDAGNALEAAADATVSDNATAYVNNNVAQNEMTEAIVGLFKLLVTIFSVVCLLIAVANVFNTLSTSIILRTREFAVLQSVGLGPKGFRRMLVAECASYALRGLGIGLVFSVGVVWLFWTALSSSVGLSFELPWGYVAGAVTGVVAVLGLSVAYALRRSHALNIVEALRADAI</sequence>
<dbReference type="PANTHER" id="PTHR30572:SF4">
    <property type="entry name" value="ABC TRANSPORTER PERMEASE YTRF"/>
    <property type="match status" value="1"/>
</dbReference>
<dbReference type="STRING" id="1299998.AUL39_00225"/>
<evidence type="ECO:0000256" key="4">
    <source>
        <dbReference type="ARBA" id="ARBA00022989"/>
    </source>
</evidence>
<evidence type="ECO:0000256" key="7">
    <source>
        <dbReference type="SAM" id="Phobius"/>
    </source>
</evidence>
<name>A0A100YW73_TRASO</name>
<reference evidence="9 10" key="1">
    <citation type="submission" date="2015-12" db="EMBL/GenBank/DDBJ databases">
        <title>Draft Genome Sequence of Olsenella scatoligenes SK9K4T; a Producer of 3-Methylindole- (skatole) and 4-Methylphenol- (p-cresol) Isolated from Pig Feces.</title>
        <authorList>
            <person name="Li X."/>
            <person name="Borg B."/>
            <person name="Canibe N."/>
        </authorList>
    </citation>
    <scope>NUCLEOTIDE SEQUENCE [LARGE SCALE GENOMIC DNA]</scope>
    <source>
        <strain evidence="9 10">SK9K4</strain>
    </source>
</reference>